<dbReference type="SUPFAM" id="SSF56672">
    <property type="entry name" value="DNA/RNA polymerases"/>
    <property type="match status" value="1"/>
</dbReference>
<organism evidence="2 3">
    <name type="scientific">Synchytrium endobioticum</name>
    <dbReference type="NCBI Taxonomy" id="286115"/>
    <lineage>
        <taxon>Eukaryota</taxon>
        <taxon>Fungi</taxon>
        <taxon>Fungi incertae sedis</taxon>
        <taxon>Chytridiomycota</taxon>
        <taxon>Chytridiomycota incertae sedis</taxon>
        <taxon>Chytridiomycetes</taxon>
        <taxon>Synchytriales</taxon>
        <taxon>Synchytriaceae</taxon>
        <taxon>Synchytrium</taxon>
    </lineage>
</organism>
<dbReference type="EMBL" id="QEAM01000113">
    <property type="protein sequence ID" value="TPX46139.1"/>
    <property type="molecule type" value="Genomic_DNA"/>
</dbReference>
<dbReference type="PANTHER" id="PTHR24559">
    <property type="entry name" value="TRANSPOSON TY3-I GAG-POL POLYPROTEIN"/>
    <property type="match status" value="1"/>
</dbReference>
<dbReference type="CDD" id="cd01647">
    <property type="entry name" value="RT_LTR"/>
    <property type="match status" value="1"/>
</dbReference>
<dbReference type="InterPro" id="IPR043502">
    <property type="entry name" value="DNA/RNA_pol_sf"/>
</dbReference>
<accession>A0A507D3Q8</accession>
<dbReference type="OrthoDB" id="2155711at2759"/>
<dbReference type="Gene3D" id="3.10.10.10">
    <property type="entry name" value="HIV Type 1 Reverse Transcriptase, subunit A, domain 1"/>
    <property type="match status" value="1"/>
</dbReference>
<feature type="domain" description="Reverse transcriptase" evidence="1">
    <location>
        <begin position="59"/>
        <end position="123"/>
    </location>
</feature>
<comment type="caution">
    <text evidence="2">The sequence shown here is derived from an EMBL/GenBank/DDBJ whole genome shotgun (WGS) entry which is preliminary data.</text>
</comment>
<dbReference type="InterPro" id="IPR053134">
    <property type="entry name" value="RNA-dir_DNA_polymerase"/>
</dbReference>
<dbReference type="InterPro" id="IPR000477">
    <property type="entry name" value="RT_dom"/>
</dbReference>
<proteinExistence type="predicted"/>
<name>A0A507D3Q8_9FUNG</name>
<evidence type="ECO:0000259" key="1">
    <source>
        <dbReference type="Pfam" id="PF00078"/>
    </source>
</evidence>
<dbReference type="Pfam" id="PF00078">
    <property type="entry name" value="RVT_1"/>
    <property type="match status" value="1"/>
</dbReference>
<gene>
    <name evidence="2" type="ORF">SeLEV6574_g03388</name>
</gene>
<dbReference type="Proteomes" id="UP000320475">
    <property type="component" value="Unassembled WGS sequence"/>
</dbReference>
<dbReference type="InterPro" id="IPR043128">
    <property type="entry name" value="Rev_trsase/Diguanyl_cyclase"/>
</dbReference>
<reference evidence="2 3" key="1">
    <citation type="journal article" date="2019" name="Sci. Rep.">
        <title>Comparative genomics of chytrid fungi reveal insights into the obligate biotrophic and pathogenic lifestyle of Synchytrium endobioticum.</title>
        <authorList>
            <person name="van de Vossenberg B.T.L.H."/>
            <person name="Warris S."/>
            <person name="Nguyen H.D.T."/>
            <person name="van Gent-Pelzer M.P.E."/>
            <person name="Joly D.L."/>
            <person name="van de Geest H.C."/>
            <person name="Bonants P.J.M."/>
            <person name="Smith D.S."/>
            <person name="Levesque C.A."/>
            <person name="van der Lee T.A.J."/>
        </authorList>
    </citation>
    <scope>NUCLEOTIDE SEQUENCE [LARGE SCALE GENOMIC DNA]</scope>
    <source>
        <strain evidence="2 3">LEV6574</strain>
    </source>
</reference>
<dbReference type="PANTHER" id="PTHR24559:SF444">
    <property type="entry name" value="REVERSE TRANSCRIPTASE DOMAIN-CONTAINING PROTEIN"/>
    <property type="match status" value="1"/>
</dbReference>
<sequence length="136" mass="15815">MREVEHAIDLTSSETPHKPLYSLTHPEMDELKKQLDYLIDRGLLRPSTSPFGAPVLFGGLRLCLDYRALNKITVKNRYPLSCIENQIARIQGARYFTKLDLRWGYWLVRIRDGDQHKTAITTRYGAYEFMIRGCLP</sequence>
<dbReference type="Gene3D" id="3.30.70.270">
    <property type="match status" value="1"/>
</dbReference>
<dbReference type="AlphaFoldDB" id="A0A507D3Q8"/>
<evidence type="ECO:0000313" key="3">
    <source>
        <dbReference type="Proteomes" id="UP000320475"/>
    </source>
</evidence>
<protein>
    <recommendedName>
        <fullName evidence="1">Reverse transcriptase domain-containing protein</fullName>
    </recommendedName>
</protein>
<evidence type="ECO:0000313" key="2">
    <source>
        <dbReference type="EMBL" id="TPX46139.1"/>
    </source>
</evidence>